<keyword evidence="1" id="KW-0472">Membrane</keyword>
<sequence>MPQPIHHLRRWAVILPTITVASWLAMLGALFGTWYTSGEPRYVSEEETQSIAFISDIGAQNLKPVFIVCSAVSMSTYIPSLVIYFFYVSPVRTSPWTSQGLNRGNSSPSIYSTNPVMSLPPRPLQQHSLLLHIGIPLLSILFTVIGATNLILLTIFDTARYGKAHQLLLPTSIAAHIISCLILCGWSMVCLRQYRAQQQSQYGGIYSGDKFTLELYAPRIPISSASLVVKTVVVVFEIGLVILFAIMTWWLKTFDMAAVIGWVIVLLFAGYMLCLIVDLWVLGTAAKSELDAMESKTIAHV</sequence>
<proteinExistence type="predicted"/>
<keyword evidence="1" id="KW-1133">Transmembrane helix</keyword>
<dbReference type="RefSeq" id="XP_020118170.1">
    <property type="nucleotide sequence ID" value="XM_020269135.1"/>
</dbReference>
<dbReference type="InterPro" id="IPR019402">
    <property type="entry name" value="CWH43_N"/>
</dbReference>
<name>A0A225AR37_TALAT</name>
<feature type="transmembrane region" description="Helical" evidence="1">
    <location>
        <begin position="227"/>
        <end position="251"/>
    </location>
</feature>
<protein>
    <recommendedName>
        <fullName evidence="2">CWH43-like N-terminal domain-containing protein</fullName>
    </recommendedName>
</protein>
<dbReference type="GeneID" id="31006571"/>
<accession>A0A225AR37</accession>
<feature type="transmembrane region" description="Helical" evidence="1">
    <location>
        <begin position="129"/>
        <end position="156"/>
    </location>
</feature>
<evidence type="ECO:0000256" key="1">
    <source>
        <dbReference type="SAM" id="Phobius"/>
    </source>
</evidence>
<comment type="caution">
    <text evidence="3">The sequence shown here is derived from an EMBL/GenBank/DDBJ whole genome shotgun (WGS) entry which is preliminary data.</text>
</comment>
<keyword evidence="1" id="KW-0812">Transmembrane</keyword>
<feature type="domain" description="CWH43-like N-terminal" evidence="2">
    <location>
        <begin position="13"/>
        <end position="280"/>
    </location>
</feature>
<dbReference type="OrthoDB" id="10032492at2759"/>
<feature type="transmembrane region" description="Helical" evidence="1">
    <location>
        <begin position="257"/>
        <end position="283"/>
    </location>
</feature>
<feature type="transmembrane region" description="Helical" evidence="1">
    <location>
        <begin position="168"/>
        <end position="191"/>
    </location>
</feature>
<reference evidence="3 4" key="1">
    <citation type="submission" date="2015-06" db="EMBL/GenBank/DDBJ databases">
        <title>Talaromyces atroroseus IBT 11181 draft genome.</title>
        <authorList>
            <person name="Rasmussen K.B."/>
            <person name="Rasmussen S."/>
            <person name="Petersen B."/>
            <person name="Sicheritz-Ponten T."/>
            <person name="Mortensen U.H."/>
            <person name="Thrane U."/>
        </authorList>
    </citation>
    <scope>NUCLEOTIDE SEQUENCE [LARGE SCALE GENOMIC DNA]</scope>
    <source>
        <strain evidence="3 4">IBT 11181</strain>
    </source>
</reference>
<dbReference type="EMBL" id="LFMY01000010">
    <property type="protein sequence ID" value="OKL58049.1"/>
    <property type="molecule type" value="Genomic_DNA"/>
</dbReference>
<feature type="transmembrane region" description="Helical" evidence="1">
    <location>
        <begin position="65"/>
        <end position="87"/>
    </location>
</feature>
<organism evidence="3 4">
    <name type="scientific">Talaromyces atroroseus</name>
    <dbReference type="NCBI Taxonomy" id="1441469"/>
    <lineage>
        <taxon>Eukaryota</taxon>
        <taxon>Fungi</taxon>
        <taxon>Dikarya</taxon>
        <taxon>Ascomycota</taxon>
        <taxon>Pezizomycotina</taxon>
        <taxon>Eurotiomycetes</taxon>
        <taxon>Eurotiomycetidae</taxon>
        <taxon>Eurotiales</taxon>
        <taxon>Trichocomaceae</taxon>
        <taxon>Talaromyces</taxon>
        <taxon>Talaromyces sect. Trachyspermi</taxon>
    </lineage>
</organism>
<evidence type="ECO:0000259" key="2">
    <source>
        <dbReference type="Pfam" id="PF10277"/>
    </source>
</evidence>
<dbReference type="Proteomes" id="UP000214365">
    <property type="component" value="Unassembled WGS sequence"/>
</dbReference>
<evidence type="ECO:0000313" key="3">
    <source>
        <dbReference type="EMBL" id="OKL58049.1"/>
    </source>
</evidence>
<gene>
    <name evidence="3" type="ORF">UA08_06816</name>
</gene>
<keyword evidence="4" id="KW-1185">Reference proteome</keyword>
<feature type="transmembrane region" description="Helical" evidence="1">
    <location>
        <begin position="12"/>
        <end position="35"/>
    </location>
</feature>
<evidence type="ECO:0000313" key="4">
    <source>
        <dbReference type="Proteomes" id="UP000214365"/>
    </source>
</evidence>
<dbReference type="Pfam" id="PF10277">
    <property type="entry name" value="Frag1"/>
    <property type="match status" value="1"/>
</dbReference>
<dbReference type="AlphaFoldDB" id="A0A225AR37"/>